<dbReference type="EMBL" id="AVOT02054709">
    <property type="protein sequence ID" value="MBW0549386.1"/>
    <property type="molecule type" value="Genomic_DNA"/>
</dbReference>
<sequence length="183" mass="21002">MISGDLQWKALLKKPFSIFRGTGPCPGFLKKARLTALHPDMSETVLHERILRNCGGDLENAIRRIFIKPFSTEYYINAMEDITTRTKIGRNWYKPPMDNEASGKLISRPNKPQDRAPLKSHKFESTSHLSDTCSKKTGINKIEIEKAEYTKETKDLSLHKSDSKPSEEELLYKLSIKNINIFF</sequence>
<reference evidence="2" key="1">
    <citation type="submission" date="2021-03" db="EMBL/GenBank/DDBJ databases">
        <title>Draft genome sequence of rust myrtle Austropuccinia psidii MF-1, a brazilian biotype.</title>
        <authorList>
            <person name="Quecine M.C."/>
            <person name="Pachon D.M.R."/>
            <person name="Bonatelli M.L."/>
            <person name="Correr F.H."/>
            <person name="Franceschini L.M."/>
            <person name="Leite T.F."/>
            <person name="Margarido G.R.A."/>
            <person name="Almeida C.A."/>
            <person name="Ferrarezi J.A."/>
            <person name="Labate C.A."/>
        </authorList>
    </citation>
    <scope>NUCLEOTIDE SEQUENCE</scope>
    <source>
        <strain evidence="2">MF-1</strain>
    </source>
</reference>
<dbReference type="AlphaFoldDB" id="A0A9Q3ISU1"/>
<gene>
    <name evidence="2" type="ORF">O181_089101</name>
</gene>
<evidence type="ECO:0000313" key="2">
    <source>
        <dbReference type="EMBL" id="MBW0549386.1"/>
    </source>
</evidence>
<feature type="compositionally biased region" description="Basic and acidic residues" evidence="1">
    <location>
        <begin position="111"/>
        <end position="125"/>
    </location>
</feature>
<name>A0A9Q3ISU1_9BASI</name>
<evidence type="ECO:0000256" key="1">
    <source>
        <dbReference type="SAM" id="MobiDB-lite"/>
    </source>
</evidence>
<dbReference type="Proteomes" id="UP000765509">
    <property type="component" value="Unassembled WGS sequence"/>
</dbReference>
<evidence type="ECO:0000313" key="3">
    <source>
        <dbReference type="Proteomes" id="UP000765509"/>
    </source>
</evidence>
<comment type="caution">
    <text evidence="2">The sequence shown here is derived from an EMBL/GenBank/DDBJ whole genome shotgun (WGS) entry which is preliminary data.</text>
</comment>
<organism evidence="2 3">
    <name type="scientific">Austropuccinia psidii MF-1</name>
    <dbReference type="NCBI Taxonomy" id="1389203"/>
    <lineage>
        <taxon>Eukaryota</taxon>
        <taxon>Fungi</taxon>
        <taxon>Dikarya</taxon>
        <taxon>Basidiomycota</taxon>
        <taxon>Pucciniomycotina</taxon>
        <taxon>Pucciniomycetes</taxon>
        <taxon>Pucciniales</taxon>
        <taxon>Sphaerophragmiaceae</taxon>
        <taxon>Austropuccinia</taxon>
    </lineage>
</organism>
<accession>A0A9Q3ISU1</accession>
<feature type="region of interest" description="Disordered" evidence="1">
    <location>
        <begin position="100"/>
        <end position="130"/>
    </location>
</feature>
<keyword evidence="3" id="KW-1185">Reference proteome</keyword>
<proteinExistence type="predicted"/>
<protein>
    <submittedName>
        <fullName evidence="2">Uncharacterized protein</fullName>
    </submittedName>
</protein>
<dbReference type="CDD" id="cd14279">
    <property type="entry name" value="CUE"/>
    <property type="match status" value="1"/>
</dbReference>